<keyword evidence="9" id="KW-1185">Reference proteome</keyword>
<evidence type="ECO:0000256" key="2">
    <source>
        <dbReference type="ARBA" id="ARBA00022723"/>
    </source>
</evidence>
<dbReference type="GO" id="GO:0020037">
    <property type="term" value="F:heme binding"/>
    <property type="evidence" value="ECO:0007669"/>
    <property type="project" value="InterPro"/>
</dbReference>
<dbReference type="InterPro" id="IPR051395">
    <property type="entry name" value="Cytochrome_c_Peroxidase/MauG"/>
</dbReference>
<dbReference type="SUPFAM" id="SSF46626">
    <property type="entry name" value="Cytochrome c"/>
    <property type="match status" value="1"/>
</dbReference>
<evidence type="ECO:0000256" key="3">
    <source>
        <dbReference type="ARBA" id="ARBA00023004"/>
    </source>
</evidence>
<organism evidence="8 9">
    <name type="scientific">Methylocaldum marinum</name>
    <dbReference type="NCBI Taxonomy" id="1432792"/>
    <lineage>
        <taxon>Bacteria</taxon>
        <taxon>Pseudomonadati</taxon>
        <taxon>Pseudomonadota</taxon>
        <taxon>Gammaproteobacteria</taxon>
        <taxon>Methylococcales</taxon>
        <taxon>Methylococcaceae</taxon>
        <taxon>Methylocaldum</taxon>
    </lineage>
</organism>
<feature type="chain" id="PRO_5012196982" evidence="6">
    <location>
        <begin position="21"/>
        <end position="452"/>
    </location>
</feature>
<dbReference type="PROSITE" id="PS51007">
    <property type="entry name" value="CYTC"/>
    <property type="match status" value="2"/>
</dbReference>
<dbReference type="InterPro" id="IPR009056">
    <property type="entry name" value="Cyt_c-like_dom"/>
</dbReference>
<dbReference type="Proteomes" id="UP000266313">
    <property type="component" value="Chromosome"/>
</dbReference>
<dbReference type="KEGG" id="mmai:sS8_3075"/>
<keyword evidence="6" id="KW-0732">Signal</keyword>
<keyword evidence="2 4" id="KW-0479">Metal-binding</keyword>
<feature type="domain" description="Cytochrome c" evidence="7">
    <location>
        <begin position="52"/>
        <end position="310"/>
    </location>
</feature>
<dbReference type="EMBL" id="AP017928">
    <property type="protein sequence ID" value="BBA35018.1"/>
    <property type="molecule type" value="Genomic_DNA"/>
</dbReference>
<name>A0A250KTN5_9GAMM</name>
<accession>A0A250KTN5</accession>
<feature type="signal peptide" evidence="6">
    <location>
        <begin position="1"/>
        <end position="20"/>
    </location>
</feature>
<evidence type="ECO:0000259" key="7">
    <source>
        <dbReference type="PROSITE" id="PS51007"/>
    </source>
</evidence>
<sequence>MMRLSLVLALSLGAASAAGAAETLSGGSSTVTDAGREAYSRPSPALTPERLPEFFKGRGLFRQSWVIPPAEDIEIAGLGPLYNRISCAACHLKNARGKSPDGPDDDAGGLLIRLSVPGRSENGGPRPHPVYGDQLQNHGIPGVAEEGRVSIEYAEFAVTLADGETVSLRTPKIVLSDLRYGPLEGDVLMSARVGPAVYGLGLLEAASDETLLDLERRSKRDGIEGRVNRVWDAASGRVAIGRFGHKANVPNLPQQIAGAFLGDMGITSSLLPEENCTATQKDCRMAPSARRPELAPEQLDAVVLYVRSLAVPARRNPDDPEVVRGESLFREIGCNECHVETLQTGRFAPLPELSNQTIHPYTDLLVHDMGAELADGRPDFQAGPREWRTAPLWGIGLAASIAEHTTFLHDGRARNILEAVLWHGGEAAIVRDRVKGLGKSDRQALLRFLESL</sequence>
<dbReference type="GO" id="GO:0004130">
    <property type="term" value="F:cytochrome-c peroxidase activity"/>
    <property type="evidence" value="ECO:0007669"/>
    <property type="project" value="TreeGrafter"/>
</dbReference>
<evidence type="ECO:0000256" key="5">
    <source>
        <dbReference type="SAM" id="MobiDB-lite"/>
    </source>
</evidence>
<dbReference type="Gene3D" id="1.10.760.10">
    <property type="entry name" value="Cytochrome c-like domain"/>
    <property type="match status" value="1"/>
</dbReference>
<protein>
    <submittedName>
        <fullName evidence="8">Thiol oxidoreductase</fullName>
    </submittedName>
</protein>
<dbReference type="Pfam" id="PF06537">
    <property type="entry name" value="DHOR"/>
    <property type="match status" value="1"/>
</dbReference>
<keyword evidence="3 4" id="KW-0408">Iron</keyword>
<dbReference type="PANTHER" id="PTHR30600">
    <property type="entry name" value="CYTOCHROME C PEROXIDASE-RELATED"/>
    <property type="match status" value="1"/>
</dbReference>
<keyword evidence="1 4" id="KW-0349">Heme</keyword>
<dbReference type="GO" id="GO:0009055">
    <property type="term" value="F:electron transfer activity"/>
    <property type="evidence" value="ECO:0007669"/>
    <property type="project" value="InterPro"/>
</dbReference>
<gene>
    <name evidence="8" type="ORF">sS8_3075</name>
</gene>
<evidence type="ECO:0000313" key="8">
    <source>
        <dbReference type="EMBL" id="BBA35018.1"/>
    </source>
</evidence>
<feature type="domain" description="Cytochrome c" evidence="7">
    <location>
        <begin position="320"/>
        <end position="452"/>
    </location>
</feature>
<dbReference type="GO" id="GO:0046872">
    <property type="term" value="F:metal ion binding"/>
    <property type="evidence" value="ECO:0007669"/>
    <property type="project" value="UniProtKB-KW"/>
</dbReference>
<proteinExistence type="predicted"/>
<dbReference type="PANTHER" id="PTHR30600:SF4">
    <property type="entry name" value="CYTOCHROME C DOMAIN-CONTAINING PROTEIN"/>
    <property type="match status" value="1"/>
</dbReference>
<evidence type="ECO:0000256" key="6">
    <source>
        <dbReference type="SAM" id="SignalP"/>
    </source>
</evidence>
<dbReference type="AlphaFoldDB" id="A0A250KTN5"/>
<evidence type="ECO:0000256" key="1">
    <source>
        <dbReference type="ARBA" id="ARBA00022617"/>
    </source>
</evidence>
<dbReference type="PIRSF" id="PIRSF028099">
    <property type="entry name" value="DUF1111"/>
    <property type="match status" value="1"/>
</dbReference>
<evidence type="ECO:0000256" key="4">
    <source>
        <dbReference type="PROSITE-ProRule" id="PRU00433"/>
    </source>
</evidence>
<dbReference type="InterPro" id="IPR036909">
    <property type="entry name" value="Cyt_c-like_dom_sf"/>
</dbReference>
<evidence type="ECO:0000313" key="9">
    <source>
        <dbReference type="Proteomes" id="UP000266313"/>
    </source>
</evidence>
<reference evidence="8 9" key="1">
    <citation type="submission" date="2016-12" db="EMBL/GenBank/DDBJ databases">
        <title>Genome sequencing of Methylocaldum marinum.</title>
        <authorList>
            <person name="Takeuchi M."/>
            <person name="Kamagata Y."/>
            <person name="Hiraoka S."/>
            <person name="Oshima K."/>
            <person name="Hattori M."/>
            <person name="Iwasaki W."/>
        </authorList>
    </citation>
    <scope>NUCLEOTIDE SEQUENCE [LARGE SCALE GENOMIC DNA]</scope>
    <source>
        <strain evidence="8 9">S8</strain>
    </source>
</reference>
<dbReference type="InterPro" id="IPR010538">
    <property type="entry name" value="DHOR"/>
</dbReference>
<feature type="region of interest" description="Disordered" evidence="5">
    <location>
        <begin position="23"/>
        <end position="46"/>
    </location>
</feature>